<dbReference type="EMBL" id="HACA01006891">
    <property type="protein sequence ID" value="CDW24252.1"/>
    <property type="molecule type" value="Transcribed_RNA"/>
</dbReference>
<dbReference type="AlphaFoldDB" id="A0A0K2TF93"/>
<protein>
    <submittedName>
        <fullName evidence="1">Uncharacterized protein</fullName>
    </submittedName>
</protein>
<accession>A0A0K2TF93</accession>
<sequence length="75" mass="8853">MAFKWIFRMTHLDKWICIHPSFPFQGVHIFRFGYFIHTSSDHLFNVIFCSKDLSSLYLTRWISSSCAYATSLQGL</sequence>
<organism evidence="1">
    <name type="scientific">Lepeophtheirus salmonis</name>
    <name type="common">Salmon louse</name>
    <name type="synonym">Caligus salmonis</name>
    <dbReference type="NCBI Taxonomy" id="72036"/>
    <lineage>
        <taxon>Eukaryota</taxon>
        <taxon>Metazoa</taxon>
        <taxon>Ecdysozoa</taxon>
        <taxon>Arthropoda</taxon>
        <taxon>Crustacea</taxon>
        <taxon>Multicrustacea</taxon>
        <taxon>Hexanauplia</taxon>
        <taxon>Copepoda</taxon>
        <taxon>Siphonostomatoida</taxon>
        <taxon>Caligidae</taxon>
        <taxon>Lepeophtheirus</taxon>
    </lineage>
</organism>
<name>A0A0K2TF93_LEPSM</name>
<reference evidence="1" key="1">
    <citation type="submission" date="2014-05" db="EMBL/GenBank/DDBJ databases">
        <authorList>
            <person name="Chronopoulou M."/>
        </authorList>
    </citation>
    <scope>NUCLEOTIDE SEQUENCE</scope>
    <source>
        <tissue evidence="1">Whole organism</tissue>
    </source>
</reference>
<proteinExistence type="predicted"/>
<evidence type="ECO:0000313" key="1">
    <source>
        <dbReference type="EMBL" id="CDW24252.1"/>
    </source>
</evidence>